<evidence type="ECO:0000313" key="2">
    <source>
        <dbReference type="Proteomes" id="UP001066276"/>
    </source>
</evidence>
<organism evidence="1 2">
    <name type="scientific">Pleurodeles waltl</name>
    <name type="common">Iberian ribbed newt</name>
    <dbReference type="NCBI Taxonomy" id="8319"/>
    <lineage>
        <taxon>Eukaryota</taxon>
        <taxon>Metazoa</taxon>
        <taxon>Chordata</taxon>
        <taxon>Craniata</taxon>
        <taxon>Vertebrata</taxon>
        <taxon>Euteleostomi</taxon>
        <taxon>Amphibia</taxon>
        <taxon>Batrachia</taxon>
        <taxon>Caudata</taxon>
        <taxon>Salamandroidea</taxon>
        <taxon>Salamandridae</taxon>
        <taxon>Pleurodelinae</taxon>
        <taxon>Pleurodeles</taxon>
    </lineage>
</organism>
<reference evidence="1" key="1">
    <citation type="journal article" date="2022" name="bioRxiv">
        <title>Sequencing and chromosome-scale assembly of the giantPleurodeles waltlgenome.</title>
        <authorList>
            <person name="Brown T."/>
            <person name="Elewa A."/>
            <person name="Iarovenko S."/>
            <person name="Subramanian E."/>
            <person name="Araus A.J."/>
            <person name="Petzold A."/>
            <person name="Susuki M."/>
            <person name="Suzuki K.-i.T."/>
            <person name="Hayashi T."/>
            <person name="Toyoda A."/>
            <person name="Oliveira C."/>
            <person name="Osipova E."/>
            <person name="Leigh N.D."/>
            <person name="Simon A."/>
            <person name="Yun M.H."/>
        </authorList>
    </citation>
    <scope>NUCLEOTIDE SEQUENCE</scope>
    <source>
        <strain evidence="1">20211129_DDA</strain>
        <tissue evidence="1">Liver</tissue>
    </source>
</reference>
<keyword evidence="2" id="KW-1185">Reference proteome</keyword>
<accession>A0AAV7ML41</accession>
<proteinExistence type="predicted"/>
<dbReference type="EMBL" id="JANPWB010000013">
    <property type="protein sequence ID" value="KAJ1103874.1"/>
    <property type="molecule type" value="Genomic_DNA"/>
</dbReference>
<dbReference type="Proteomes" id="UP001066276">
    <property type="component" value="Chromosome 9"/>
</dbReference>
<dbReference type="AlphaFoldDB" id="A0AAV7ML41"/>
<sequence>MLAEIAKDFCHFCVKHQIPVTAEYIPGKVLPESAELGACTLLTIRYLLFLIDEKVSTTGTVNERGTREWGKKNKN</sequence>
<gene>
    <name evidence="1" type="ORF">NDU88_001295</name>
</gene>
<comment type="caution">
    <text evidence="1">The sequence shown here is derived from an EMBL/GenBank/DDBJ whole genome shotgun (WGS) entry which is preliminary data.</text>
</comment>
<evidence type="ECO:0000313" key="1">
    <source>
        <dbReference type="EMBL" id="KAJ1103874.1"/>
    </source>
</evidence>
<name>A0AAV7ML41_PLEWA</name>
<protein>
    <submittedName>
        <fullName evidence="1">Uncharacterized protein</fullName>
    </submittedName>
</protein>